<evidence type="ECO:0000313" key="3">
    <source>
        <dbReference type="EMBL" id="MBH5323481.1"/>
    </source>
</evidence>
<dbReference type="InterPro" id="IPR002347">
    <property type="entry name" value="SDR_fam"/>
</dbReference>
<comment type="similarity">
    <text evidence="1">Belongs to the short-chain dehydrogenases/reductases (SDR) family.</text>
</comment>
<dbReference type="EMBL" id="JAEANY010000004">
    <property type="protein sequence ID" value="MBH5323481.1"/>
    <property type="molecule type" value="Genomic_DNA"/>
</dbReference>
<dbReference type="Gene3D" id="3.40.50.720">
    <property type="entry name" value="NAD(P)-binding Rossmann-like Domain"/>
    <property type="match status" value="1"/>
</dbReference>
<dbReference type="SUPFAM" id="SSF51735">
    <property type="entry name" value="NAD(P)-binding Rossmann-fold domains"/>
    <property type="match status" value="1"/>
</dbReference>
<name>A0ABS0N6U0_9SPHN</name>
<evidence type="ECO:0000256" key="1">
    <source>
        <dbReference type="ARBA" id="ARBA00006484"/>
    </source>
</evidence>
<dbReference type="Proteomes" id="UP000602442">
    <property type="component" value="Unassembled WGS sequence"/>
</dbReference>
<sequence>MMARLEGKVALITGGASGIGMEVAKAYIAEGAQVAIMGLADDKLDAATASLGGDTISIAGDVRNYADNERAVAETVEAFGGLDIFVANAGVWDWGTRMVDMTPDQLEATYDEVLGTNLKGYMLGAKAAAVALAKRKGCMIFTLSTASVNSAGGGIVYTASKHAGLGVMRQLAYELAPHVRVNGVAVGAALTDLRGPSSLGLEGKSIKELPLKEAAPMFLPMGEQPEPSAFTAPYVLLAADGENASMTGTAIDCMCGYNIRGATGPNGWGDFDPAAS</sequence>
<dbReference type="PROSITE" id="PS00061">
    <property type="entry name" value="ADH_SHORT"/>
    <property type="match status" value="1"/>
</dbReference>
<dbReference type="InterPro" id="IPR036291">
    <property type="entry name" value="NAD(P)-bd_dom_sf"/>
</dbReference>
<reference evidence="3 4" key="1">
    <citation type="submission" date="2020-11" db="EMBL/GenBank/DDBJ databases">
        <title>Erythrobacter sediminis sp. nov., a marine bacterium from a tidal flat of Garorim Bay.</title>
        <authorList>
            <person name="Kim D."/>
            <person name="Yoo Y."/>
            <person name="Kim J.-J."/>
        </authorList>
    </citation>
    <scope>NUCLEOTIDE SEQUENCE [LARGE SCALE GENOMIC DNA]</scope>
    <source>
        <strain evidence="3 4">JGD-13</strain>
    </source>
</reference>
<keyword evidence="4" id="KW-1185">Reference proteome</keyword>
<dbReference type="PRINTS" id="PR00081">
    <property type="entry name" value="GDHRDH"/>
</dbReference>
<dbReference type="PANTHER" id="PTHR43180">
    <property type="entry name" value="3-OXOACYL-(ACYL-CARRIER-PROTEIN) REDUCTASE (AFU_ORTHOLOGUE AFUA_6G11210)"/>
    <property type="match status" value="1"/>
</dbReference>
<evidence type="ECO:0000256" key="2">
    <source>
        <dbReference type="ARBA" id="ARBA00023002"/>
    </source>
</evidence>
<dbReference type="Pfam" id="PF00106">
    <property type="entry name" value="adh_short"/>
    <property type="match status" value="1"/>
</dbReference>
<evidence type="ECO:0000313" key="4">
    <source>
        <dbReference type="Proteomes" id="UP000602442"/>
    </source>
</evidence>
<comment type="caution">
    <text evidence="3">The sequence shown here is derived from an EMBL/GenBank/DDBJ whole genome shotgun (WGS) entry which is preliminary data.</text>
</comment>
<proteinExistence type="inferred from homology"/>
<keyword evidence="2" id="KW-0560">Oxidoreductase</keyword>
<protein>
    <submittedName>
        <fullName evidence="3">SDR family NAD(P)-dependent oxidoreductase</fullName>
    </submittedName>
</protein>
<gene>
    <name evidence="3" type="ORF">I5L03_12900</name>
</gene>
<dbReference type="InterPro" id="IPR020904">
    <property type="entry name" value="Sc_DH/Rdtase_CS"/>
</dbReference>
<organism evidence="3 4">
    <name type="scientific">Aurantiacibacter sediminis</name>
    <dbReference type="NCBI Taxonomy" id="2793064"/>
    <lineage>
        <taxon>Bacteria</taxon>
        <taxon>Pseudomonadati</taxon>
        <taxon>Pseudomonadota</taxon>
        <taxon>Alphaproteobacteria</taxon>
        <taxon>Sphingomonadales</taxon>
        <taxon>Erythrobacteraceae</taxon>
        <taxon>Aurantiacibacter</taxon>
    </lineage>
</organism>
<dbReference type="PANTHER" id="PTHR43180:SF66">
    <property type="entry name" value="SHORT-CHAIN DEHYDROGENASE_REDUCTASE FAMILY PROTEIN"/>
    <property type="match status" value="1"/>
</dbReference>
<accession>A0ABS0N6U0</accession>